<evidence type="ECO:0000313" key="2">
    <source>
        <dbReference type="Proteomes" id="UP000067711"/>
    </source>
</evidence>
<dbReference type="EMBL" id="CP013389">
    <property type="protein sequence ID" value="AOJ09990.1"/>
    <property type="molecule type" value="Genomic_DNA"/>
</dbReference>
<dbReference type="RefSeq" id="WP_066492469.1">
    <property type="nucleotide sequence ID" value="NZ_CP013389.1"/>
</dbReference>
<evidence type="ECO:0000313" key="1">
    <source>
        <dbReference type="EMBL" id="AOJ09990.1"/>
    </source>
</evidence>
<organism evidence="1 2">
    <name type="scientific">Burkholderia mayonis</name>
    <dbReference type="NCBI Taxonomy" id="1385591"/>
    <lineage>
        <taxon>Bacteria</taxon>
        <taxon>Pseudomonadati</taxon>
        <taxon>Pseudomonadota</taxon>
        <taxon>Betaproteobacteria</taxon>
        <taxon>Burkholderiales</taxon>
        <taxon>Burkholderiaceae</taxon>
        <taxon>Burkholderia</taxon>
        <taxon>pseudomallei group</taxon>
    </lineage>
</organism>
<name>A0A1B4G242_9BURK</name>
<dbReference type="Proteomes" id="UP000067711">
    <property type="component" value="Chromosome 1"/>
</dbReference>
<reference evidence="1 2" key="1">
    <citation type="submission" date="2015-12" db="EMBL/GenBank/DDBJ databases">
        <title>Diversity of Burkholderia near neighbor genomes.</title>
        <authorList>
            <person name="Sahl J."/>
            <person name="Wagner D."/>
            <person name="Keim P."/>
        </authorList>
    </citation>
    <scope>NUCLEOTIDE SEQUENCE [LARGE SCALE GENOMIC DNA]</scope>
    <source>
        <strain evidence="1 2">BDU8</strain>
    </source>
</reference>
<accession>A0A1B4G242</accession>
<gene>
    <name evidence="1" type="ORF">WS71_22310</name>
</gene>
<sequence>MHAIERKEAFRNALVELVNAQIKAGGITPEEAAAVFAEEAKTALDHLGWKPQPQRAASEHLVAAAACLNDGRLIAVPGFDALFPSGEAVN</sequence>
<proteinExistence type="predicted"/>
<protein>
    <submittedName>
        <fullName evidence="1">Uncharacterized protein</fullName>
    </submittedName>
</protein>
<dbReference type="AlphaFoldDB" id="A0A1B4G242"/>